<proteinExistence type="predicted"/>
<accession>X1VW77</accession>
<organism evidence="1">
    <name type="scientific">marine sediment metagenome</name>
    <dbReference type="NCBI Taxonomy" id="412755"/>
    <lineage>
        <taxon>unclassified sequences</taxon>
        <taxon>metagenomes</taxon>
        <taxon>ecological metagenomes</taxon>
    </lineage>
</organism>
<dbReference type="GO" id="GO:0016810">
    <property type="term" value="F:hydrolase activity, acting on carbon-nitrogen (but not peptide) bonds"/>
    <property type="evidence" value="ECO:0007669"/>
    <property type="project" value="InterPro"/>
</dbReference>
<dbReference type="EMBL" id="BARW01038422">
    <property type="protein sequence ID" value="GAJ22626.1"/>
    <property type="molecule type" value="Genomic_DNA"/>
</dbReference>
<protein>
    <recommendedName>
        <fullName evidence="2">Amidohydrolase-related domain-containing protein</fullName>
    </recommendedName>
</protein>
<reference evidence="1" key="1">
    <citation type="journal article" date="2014" name="Front. Microbiol.">
        <title>High frequency of phylogenetically diverse reductive dehalogenase-homologous genes in deep subseafloor sedimentary metagenomes.</title>
        <authorList>
            <person name="Kawai M."/>
            <person name="Futagami T."/>
            <person name="Toyoda A."/>
            <person name="Takaki Y."/>
            <person name="Nishi S."/>
            <person name="Hori S."/>
            <person name="Arai W."/>
            <person name="Tsubouchi T."/>
            <person name="Morono Y."/>
            <person name="Uchiyama I."/>
            <person name="Ito T."/>
            <person name="Fujiyama A."/>
            <person name="Inagaki F."/>
            <person name="Takami H."/>
        </authorList>
    </citation>
    <scope>NUCLEOTIDE SEQUENCE</scope>
    <source>
        <strain evidence="1">Expedition CK06-06</strain>
    </source>
</reference>
<dbReference type="Gene3D" id="2.30.40.10">
    <property type="entry name" value="Urease, subunit C, domain 1"/>
    <property type="match status" value="1"/>
</dbReference>
<evidence type="ECO:0008006" key="2">
    <source>
        <dbReference type="Google" id="ProtNLM"/>
    </source>
</evidence>
<sequence>MPADLLLANARVVNVFTGEIEPGNVAICGDRIAGVGDYQQAKQVLGLGDKYLAPGLINGHIH</sequence>
<dbReference type="AlphaFoldDB" id="X1VW77"/>
<dbReference type="InterPro" id="IPR011059">
    <property type="entry name" value="Metal-dep_hydrolase_composite"/>
</dbReference>
<feature type="non-terminal residue" evidence="1">
    <location>
        <position position="62"/>
    </location>
</feature>
<dbReference type="SUPFAM" id="SSF51338">
    <property type="entry name" value="Composite domain of metallo-dependent hydrolases"/>
    <property type="match status" value="1"/>
</dbReference>
<evidence type="ECO:0000313" key="1">
    <source>
        <dbReference type="EMBL" id="GAJ22626.1"/>
    </source>
</evidence>
<gene>
    <name evidence="1" type="ORF">S12H4_58974</name>
</gene>
<comment type="caution">
    <text evidence="1">The sequence shown here is derived from an EMBL/GenBank/DDBJ whole genome shotgun (WGS) entry which is preliminary data.</text>
</comment>
<name>X1VW77_9ZZZZ</name>